<accession>A0A8S9RXJ1</accession>
<organism evidence="1 2">
    <name type="scientific">Brassica cretica</name>
    <name type="common">Mustard</name>
    <dbReference type="NCBI Taxonomy" id="69181"/>
    <lineage>
        <taxon>Eukaryota</taxon>
        <taxon>Viridiplantae</taxon>
        <taxon>Streptophyta</taxon>
        <taxon>Embryophyta</taxon>
        <taxon>Tracheophyta</taxon>
        <taxon>Spermatophyta</taxon>
        <taxon>Magnoliopsida</taxon>
        <taxon>eudicotyledons</taxon>
        <taxon>Gunneridae</taxon>
        <taxon>Pentapetalae</taxon>
        <taxon>rosids</taxon>
        <taxon>malvids</taxon>
        <taxon>Brassicales</taxon>
        <taxon>Brassicaceae</taxon>
        <taxon>Brassiceae</taxon>
        <taxon>Brassica</taxon>
    </lineage>
</organism>
<reference evidence="1" key="1">
    <citation type="submission" date="2019-12" db="EMBL/GenBank/DDBJ databases">
        <title>Genome sequencing and annotation of Brassica cretica.</title>
        <authorList>
            <person name="Studholme D.J."/>
            <person name="Sarris P."/>
        </authorList>
    </citation>
    <scope>NUCLEOTIDE SEQUENCE</scope>
    <source>
        <strain evidence="1">PFS-109/04</strain>
        <tissue evidence="1">Leaf</tissue>
    </source>
</reference>
<evidence type="ECO:0000313" key="2">
    <source>
        <dbReference type="Proteomes" id="UP000712600"/>
    </source>
</evidence>
<sequence>MTVENDDSMRILIDIPFSPSIDATMQLSIDVLSSKLCKQVVTVLQRVTWDNSQMSLVDLEKVSIDDSMRISIDTPFIPSIDATMESSIDVPSSTLCEQVGIVKPKI</sequence>
<dbReference type="EMBL" id="QGKX02000088">
    <property type="protein sequence ID" value="KAF3586095.1"/>
    <property type="molecule type" value="Genomic_DNA"/>
</dbReference>
<gene>
    <name evidence="1" type="ORF">F2Q69_00027483</name>
</gene>
<dbReference type="Proteomes" id="UP000712600">
    <property type="component" value="Unassembled WGS sequence"/>
</dbReference>
<proteinExistence type="predicted"/>
<protein>
    <submittedName>
        <fullName evidence="1">Uncharacterized protein</fullName>
    </submittedName>
</protein>
<name>A0A8S9RXJ1_BRACR</name>
<dbReference type="AlphaFoldDB" id="A0A8S9RXJ1"/>
<comment type="caution">
    <text evidence="1">The sequence shown here is derived from an EMBL/GenBank/DDBJ whole genome shotgun (WGS) entry which is preliminary data.</text>
</comment>
<evidence type="ECO:0000313" key="1">
    <source>
        <dbReference type="EMBL" id="KAF3586095.1"/>
    </source>
</evidence>